<feature type="compositionally biased region" description="Acidic residues" evidence="1">
    <location>
        <begin position="102"/>
        <end position="145"/>
    </location>
</feature>
<feature type="compositionally biased region" description="Low complexity" evidence="1">
    <location>
        <begin position="338"/>
        <end position="349"/>
    </location>
</feature>
<dbReference type="Pfam" id="PF19071">
    <property type="entry name" value="DUF5767"/>
    <property type="match status" value="1"/>
</dbReference>
<feature type="compositionally biased region" description="Polar residues" evidence="1">
    <location>
        <begin position="71"/>
        <end position="80"/>
    </location>
</feature>
<feature type="region of interest" description="Disordered" evidence="1">
    <location>
        <begin position="334"/>
        <end position="354"/>
    </location>
</feature>
<feature type="region of interest" description="Disordered" evidence="1">
    <location>
        <begin position="31"/>
        <end position="154"/>
    </location>
</feature>
<dbReference type="InterPro" id="IPR043910">
    <property type="entry name" value="DUF5767"/>
</dbReference>
<accession>A0A6C0EPV2</accession>
<evidence type="ECO:0000256" key="1">
    <source>
        <dbReference type="SAM" id="MobiDB-lite"/>
    </source>
</evidence>
<proteinExistence type="predicted"/>
<dbReference type="EMBL" id="MN738902">
    <property type="protein sequence ID" value="QHT30533.1"/>
    <property type="molecule type" value="Genomic_DNA"/>
</dbReference>
<sequence>MTEYLEFPTKQLNDTNLLFNKNKISADIASLSSMSSMSSASSIRSNLKKKNKQRDIGNAMPAMQQPKKLINPNSNSSRNKQPSKKYIDDDVRSSKSGKSNYDDEEDEEDDDEEEEEEEEEGEEGEEDDEEGEEDDEEGEEYDEEDNHIKKSSKINPYKDELNEKKEILYQLNRLKLKGVSIPHNFTLNSNLDDMRQEYNKIVRDRDIDSSIRFQRKMLMAFVTGTEYLNTRYDPFTIKLEGWSEQVHENIEDFDDIFEELHVKYKSKGKSMPPELRLFISLSGSAFMFHLTSKMFKESSIPGVEEVLKANPELMKQFQNAAAKQFIYNNIGTSKPAVQQQQQPQQQNNNSGVNSLFGNSSGLFGMVNNLFSGLNNSTSRNDMPMNYGNAKPENDINKIINNVHNKISIHPEEDSRIETLSISDEEITSIIEDATDVKILKSSTRGRKNNSNRTLNI</sequence>
<protein>
    <submittedName>
        <fullName evidence="2">Uncharacterized protein</fullName>
    </submittedName>
</protein>
<dbReference type="AlphaFoldDB" id="A0A6C0EPV2"/>
<feature type="compositionally biased region" description="Low complexity" evidence="1">
    <location>
        <begin position="31"/>
        <end position="45"/>
    </location>
</feature>
<name>A0A6C0EPV2_9ZZZZ</name>
<organism evidence="2">
    <name type="scientific">viral metagenome</name>
    <dbReference type="NCBI Taxonomy" id="1070528"/>
    <lineage>
        <taxon>unclassified sequences</taxon>
        <taxon>metagenomes</taxon>
        <taxon>organismal metagenomes</taxon>
    </lineage>
</organism>
<reference evidence="2" key="1">
    <citation type="journal article" date="2020" name="Nature">
        <title>Giant virus diversity and host interactions through global metagenomics.</title>
        <authorList>
            <person name="Schulz F."/>
            <person name="Roux S."/>
            <person name="Paez-Espino D."/>
            <person name="Jungbluth S."/>
            <person name="Walsh D.A."/>
            <person name="Denef V.J."/>
            <person name="McMahon K.D."/>
            <person name="Konstantinidis K.T."/>
            <person name="Eloe-Fadrosh E.A."/>
            <person name="Kyrpides N.C."/>
            <person name="Woyke T."/>
        </authorList>
    </citation>
    <scope>NUCLEOTIDE SEQUENCE</scope>
    <source>
        <strain evidence="2">GVMAG-M-3300009151-35</strain>
    </source>
</reference>
<evidence type="ECO:0000313" key="2">
    <source>
        <dbReference type="EMBL" id="QHT30533.1"/>
    </source>
</evidence>